<name>A0A078AZQ1_STYLE</name>
<dbReference type="PANTHER" id="PTHR46210">
    <property type="entry name" value="FHA DOMAIN-CONTAINING PROTEIN"/>
    <property type="match status" value="1"/>
</dbReference>
<protein>
    <recommendedName>
        <fullName evidence="1">FHA domain-containing protein</fullName>
    </recommendedName>
</protein>
<dbReference type="PROSITE" id="PS50006">
    <property type="entry name" value="FHA_DOMAIN"/>
    <property type="match status" value="1"/>
</dbReference>
<dbReference type="InterPro" id="IPR008984">
    <property type="entry name" value="SMAD_FHA_dom_sf"/>
</dbReference>
<dbReference type="SUPFAM" id="SSF49879">
    <property type="entry name" value="SMAD/FHA domain"/>
    <property type="match status" value="1"/>
</dbReference>
<evidence type="ECO:0000313" key="3">
    <source>
        <dbReference type="Proteomes" id="UP000039865"/>
    </source>
</evidence>
<accession>A0A078AZQ1</accession>
<dbReference type="PANTHER" id="PTHR46210:SF1">
    <property type="entry name" value="FHA DOMAIN-CONTAINING PROTEIN"/>
    <property type="match status" value="1"/>
</dbReference>
<dbReference type="AlphaFoldDB" id="A0A078AZQ1"/>
<dbReference type="InterPro" id="IPR000253">
    <property type="entry name" value="FHA_dom"/>
</dbReference>
<dbReference type="OrthoDB" id="312994at2759"/>
<dbReference type="EMBL" id="CCKQ01014879">
    <property type="protein sequence ID" value="CDW86677.1"/>
    <property type="molecule type" value="Genomic_DNA"/>
</dbReference>
<evidence type="ECO:0000259" key="1">
    <source>
        <dbReference type="PROSITE" id="PS50006"/>
    </source>
</evidence>
<dbReference type="InParanoid" id="A0A078AZQ1"/>
<proteinExistence type="predicted"/>
<dbReference type="Proteomes" id="UP000039865">
    <property type="component" value="Unassembled WGS sequence"/>
</dbReference>
<evidence type="ECO:0000313" key="2">
    <source>
        <dbReference type="EMBL" id="CDW86677.1"/>
    </source>
</evidence>
<dbReference type="Pfam" id="PF00498">
    <property type="entry name" value="FHA"/>
    <property type="match status" value="1"/>
</dbReference>
<gene>
    <name evidence="2" type="primary">Contig1864.g2014</name>
    <name evidence="2" type="ORF">STYLEM_15775</name>
</gene>
<sequence length="525" mass="61231">MEEENVTITEEEKLYEASPIDMNFRQMSSANYYLDSDQSHHLKNQPYISQALHFSPLMNQNKHPSIQGREYMTSSSNNYDEESKQSELFNLIPDNISGSVSNFLCLESLQSQQNEVEQQHVQQEILPSIESVERQESIDEESLNLLSQIHHNEERNDNIFNIQDQLVVSNEDDHIDAIPDEQNIRNSHYQDQFPLEGRGNISSDQFDIYDNKNPHEKPKVSYILPNELYMKITILRSNNDLSNLNTTYFVTPRGVVNSLRTYPDGDVTIGRQYINENDLGSVHSTYLKVSKDYSHELRKGQNYQIGTDIYFNIIDLMSSNQNYSSNQMIVNTYEDFMMYIAREYQSQTKIYGIEKHEYAKFLNQKKFKHSKDNKEESKTIGPVVQIPKPYSLVKFEIVTSGGTSNHLLVSRTENQRIEYKLGRAATCDIITNQITISREQCRFVFNDSMDDSSVILDQKRKFTWGIRDGNDQRESANGTWVCLTDYRLRQFKQESQMEPIRQGSEIKLSDTVFKIDWTDHQHQKL</sequence>
<organism evidence="2 3">
    <name type="scientific">Stylonychia lemnae</name>
    <name type="common">Ciliate</name>
    <dbReference type="NCBI Taxonomy" id="5949"/>
    <lineage>
        <taxon>Eukaryota</taxon>
        <taxon>Sar</taxon>
        <taxon>Alveolata</taxon>
        <taxon>Ciliophora</taxon>
        <taxon>Intramacronucleata</taxon>
        <taxon>Spirotrichea</taxon>
        <taxon>Stichotrichia</taxon>
        <taxon>Sporadotrichida</taxon>
        <taxon>Oxytrichidae</taxon>
        <taxon>Stylonychinae</taxon>
        <taxon>Stylonychia</taxon>
    </lineage>
</organism>
<keyword evidence="3" id="KW-1185">Reference proteome</keyword>
<dbReference type="CDD" id="cd00060">
    <property type="entry name" value="FHA"/>
    <property type="match status" value="1"/>
</dbReference>
<reference evidence="2 3" key="1">
    <citation type="submission" date="2014-06" db="EMBL/GenBank/DDBJ databases">
        <authorList>
            <person name="Swart Estienne"/>
        </authorList>
    </citation>
    <scope>NUCLEOTIDE SEQUENCE [LARGE SCALE GENOMIC DNA]</scope>
    <source>
        <strain evidence="2 3">130c</strain>
    </source>
</reference>
<feature type="domain" description="FHA" evidence="1">
    <location>
        <begin position="419"/>
        <end position="481"/>
    </location>
</feature>
<dbReference type="Gene3D" id="2.60.200.20">
    <property type="match status" value="1"/>
</dbReference>